<organism evidence="2 3">
    <name type="scientific">Pontiella desulfatans</name>
    <dbReference type="NCBI Taxonomy" id="2750659"/>
    <lineage>
        <taxon>Bacteria</taxon>
        <taxon>Pseudomonadati</taxon>
        <taxon>Kiritimatiellota</taxon>
        <taxon>Kiritimatiellia</taxon>
        <taxon>Kiritimatiellales</taxon>
        <taxon>Pontiellaceae</taxon>
        <taxon>Pontiella</taxon>
    </lineage>
</organism>
<dbReference type="AlphaFoldDB" id="A0A6C2U5U4"/>
<gene>
    <name evidence="2" type="ORF">PDESU_03345</name>
</gene>
<evidence type="ECO:0000256" key="1">
    <source>
        <dbReference type="SAM" id="MobiDB-lite"/>
    </source>
</evidence>
<protein>
    <submittedName>
        <fullName evidence="2">Uncharacterized protein</fullName>
    </submittedName>
</protein>
<sequence>MAFVKDDHRHQKSAEKRKAPQTATVSLTAAFLCPQCEHFNQKIFHRLLKTKPMPGRMILKVTLQSLRHLNHNIFTHFITPTRLQYLKRQLPQLTYKLTLR</sequence>
<dbReference type="EMBL" id="CAAHFG010000002">
    <property type="protein sequence ID" value="VGO14776.1"/>
    <property type="molecule type" value="Genomic_DNA"/>
</dbReference>
<dbReference type="Proteomes" id="UP000366872">
    <property type="component" value="Unassembled WGS sequence"/>
</dbReference>
<feature type="compositionally biased region" description="Basic and acidic residues" evidence="1">
    <location>
        <begin position="1"/>
        <end position="18"/>
    </location>
</feature>
<name>A0A6C2U5U4_PONDE</name>
<evidence type="ECO:0000313" key="3">
    <source>
        <dbReference type="Proteomes" id="UP000366872"/>
    </source>
</evidence>
<keyword evidence="3" id="KW-1185">Reference proteome</keyword>
<proteinExistence type="predicted"/>
<reference evidence="2 3" key="1">
    <citation type="submission" date="2019-04" db="EMBL/GenBank/DDBJ databases">
        <authorList>
            <person name="Van Vliet M D."/>
        </authorList>
    </citation>
    <scope>NUCLEOTIDE SEQUENCE [LARGE SCALE GENOMIC DNA]</scope>
    <source>
        <strain evidence="2 3">F1</strain>
    </source>
</reference>
<feature type="region of interest" description="Disordered" evidence="1">
    <location>
        <begin position="1"/>
        <end position="20"/>
    </location>
</feature>
<accession>A0A6C2U5U4</accession>
<evidence type="ECO:0000313" key="2">
    <source>
        <dbReference type="EMBL" id="VGO14776.1"/>
    </source>
</evidence>